<protein>
    <recommendedName>
        <fullName evidence="3">GerMN domain-containing protein</fullName>
    </recommendedName>
</protein>
<evidence type="ECO:0000313" key="1">
    <source>
        <dbReference type="EMBL" id="KAB3537294.1"/>
    </source>
</evidence>
<dbReference type="Proteomes" id="UP000432715">
    <property type="component" value="Unassembled WGS sequence"/>
</dbReference>
<gene>
    <name evidence="1" type="ORF">F8154_03100</name>
</gene>
<reference evidence="1 2" key="1">
    <citation type="submission" date="2019-10" db="EMBL/GenBank/DDBJ databases">
        <title>Alkaliphilus serpentinus sp. nov. and Alkaliphilus pronyensis sp. nov., two novel anaerobic alkaliphilic species isolated from the serpentinized-hosted hydrothermal field of the Prony Bay (New Caledonia).</title>
        <authorList>
            <person name="Postec A."/>
        </authorList>
    </citation>
    <scope>NUCLEOTIDE SEQUENCE [LARGE SCALE GENOMIC DNA]</scope>
    <source>
        <strain evidence="1 2">LacV</strain>
    </source>
</reference>
<organism evidence="1 2">
    <name type="scientific">Alkaliphilus pronyensis</name>
    <dbReference type="NCBI Taxonomy" id="1482732"/>
    <lineage>
        <taxon>Bacteria</taxon>
        <taxon>Bacillati</taxon>
        <taxon>Bacillota</taxon>
        <taxon>Clostridia</taxon>
        <taxon>Peptostreptococcales</taxon>
        <taxon>Natronincolaceae</taxon>
        <taxon>Alkaliphilus</taxon>
    </lineage>
</organism>
<evidence type="ECO:0000313" key="2">
    <source>
        <dbReference type="Proteomes" id="UP000432715"/>
    </source>
</evidence>
<dbReference type="EMBL" id="WBZC01000010">
    <property type="protein sequence ID" value="KAB3537294.1"/>
    <property type="molecule type" value="Genomic_DNA"/>
</dbReference>
<name>A0A6I0FLB2_9FIRM</name>
<keyword evidence="2" id="KW-1185">Reference proteome</keyword>
<sequence length="165" mass="18942">MKYYFFLIFFSITLFFLGGCTSTNNEEIIIEAGTYEFSYVEVISGEENTYTKKVESSSLEIILNDWISDLVKNNVSYGNNPVGKNILKDLEVRDAYFKGNTLIIVLSESFLYFNEGYTHPVYFINGLKRILSQVTDVTEFSIEVPGYKEDIIHPDGLSIKNIYLM</sequence>
<dbReference type="PROSITE" id="PS51257">
    <property type="entry name" value="PROKAR_LIPOPROTEIN"/>
    <property type="match status" value="1"/>
</dbReference>
<dbReference type="AlphaFoldDB" id="A0A6I0FLB2"/>
<comment type="caution">
    <text evidence="1">The sequence shown here is derived from an EMBL/GenBank/DDBJ whole genome shotgun (WGS) entry which is preliminary data.</text>
</comment>
<accession>A0A6I0FLB2</accession>
<proteinExistence type="predicted"/>
<dbReference type="RefSeq" id="WP_151860125.1">
    <property type="nucleotide sequence ID" value="NZ_WBZC01000010.1"/>
</dbReference>
<evidence type="ECO:0008006" key="3">
    <source>
        <dbReference type="Google" id="ProtNLM"/>
    </source>
</evidence>